<feature type="transmembrane region" description="Helical" evidence="1">
    <location>
        <begin position="98"/>
        <end position="120"/>
    </location>
</feature>
<dbReference type="KEGG" id="prag:EKN56_11460"/>
<sequence length="178" mass="20286">MTHSRSVFRSSPVAFILLLLVLVGILPLLSQVLAYFCLLLVDSSAWFSRDLVLSEGFTISRVGLLQITRWFCLAVFCLGLLAMGHAYGRYMPLPRQRLWRYILFLLFILYAQVVCTLVLSAGGEPILGYSPYDFAFLACFSFHWIAPHLKEPQWLPLLTMLTYTLFSAGVFTAHQQNR</sequence>
<organism evidence="2 3">
    <name type="scientific">Limnobaculum zhutongyuii</name>
    <dbReference type="NCBI Taxonomy" id="2498113"/>
    <lineage>
        <taxon>Bacteria</taxon>
        <taxon>Pseudomonadati</taxon>
        <taxon>Pseudomonadota</taxon>
        <taxon>Gammaproteobacteria</taxon>
        <taxon>Enterobacterales</taxon>
        <taxon>Budviciaceae</taxon>
        <taxon>Limnobaculum</taxon>
    </lineage>
</organism>
<reference evidence="2 3" key="1">
    <citation type="submission" date="2019-03" db="EMBL/GenBank/DDBJ databases">
        <title>Pragia sp. nov. isolated from the gut tract of Carduelis flavirostris.</title>
        <authorList>
            <person name="Ge Y."/>
        </authorList>
    </citation>
    <scope>NUCLEOTIDE SEQUENCE [LARGE SCALE GENOMIC DNA]</scope>
    <source>
        <strain evidence="2 3">CF-458</strain>
    </source>
</reference>
<gene>
    <name evidence="2" type="ORF">EKN56_11460</name>
</gene>
<accession>A0A411WL59</accession>
<keyword evidence="1" id="KW-0812">Transmembrane</keyword>
<dbReference type="Proteomes" id="UP000293154">
    <property type="component" value="Chromosome"/>
</dbReference>
<keyword evidence="1" id="KW-1133">Transmembrane helix</keyword>
<name>A0A411WL59_9GAMM</name>
<feature type="transmembrane region" description="Helical" evidence="1">
    <location>
        <begin position="154"/>
        <end position="173"/>
    </location>
</feature>
<protein>
    <submittedName>
        <fullName evidence="2">Uncharacterized protein</fullName>
    </submittedName>
</protein>
<dbReference type="EMBL" id="CP034752">
    <property type="protein sequence ID" value="QBH96959.1"/>
    <property type="molecule type" value="Genomic_DNA"/>
</dbReference>
<keyword evidence="3" id="KW-1185">Reference proteome</keyword>
<dbReference type="RefSeq" id="WP_130591901.1">
    <property type="nucleotide sequence ID" value="NZ_CP034752.1"/>
</dbReference>
<evidence type="ECO:0000256" key="1">
    <source>
        <dbReference type="SAM" id="Phobius"/>
    </source>
</evidence>
<dbReference type="OrthoDB" id="6636398at2"/>
<feature type="transmembrane region" description="Helical" evidence="1">
    <location>
        <begin position="67"/>
        <end position="86"/>
    </location>
</feature>
<evidence type="ECO:0000313" key="2">
    <source>
        <dbReference type="EMBL" id="QBH96959.1"/>
    </source>
</evidence>
<keyword evidence="1" id="KW-0472">Membrane</keyword>
<dbReference type="AlphaFoldDB" id="A0A411WL59"/>
<proteinExistence type="predicted"/>
<evidence type="ECO:0000313" key="3">
    <source>
        <dbReference type="Proteomes" id="UP000293154"/>
    </source>
</evidence>